<dbReference type="PANTHER" id="PTHR45696:SF35">
    <property type="entry name" value="60S ACIDIC RIBOSOMAL PROTEIN P1-LIKE"/>
    <property type="match status" value="1"/>
</dbReference>
<evidence type="ECO:0008006" key="7">
    <source>
        <dbReference type="Google" id="ProtNLM"/>
    </source>
</evidence>
<comment type="similarity">
    <text evidence="1">Belongs to the eukaryotic ribosomal protein P1/P2 family.</text>
</comment>
<proteinExistence type="inferred from homology"/>
<dbReference type="Gene3D" id="1.10.10.1410">
    <property type="match status" value="1"/>
</dbReference>
<evidence type="ECO:0000256" key="4">
    <source>
        <dbReference type="ARBA" id="ARBA00023274"/>
    </source>
</evidence>
<dbReference type="PANTHER" id="PTHR45696">
    <property type="entry name" value="60S ACIDIC RIBOSOMAL PROTEIN P1"/>
    <property type="match status" value="1"/>
</dbReference>
<dbReference type="Pfam" id="PF00428">
    <property type="entry name" value="Ribosomal_60s"/>
    <property type="match status" value="1"/>
</dbReference>
<keyword evidence="6" id="KW-1185">Reference proteome</keyword>
<comment type="subunit">
    <text evidence="2">P1 and P2 exist as dimers at the large ribosomal subunit.</text>
</comment>
<evidence type="ECO:0000313" key="5">
    <source>
        <dbReference type="EMBL" id="KAH0782823.1"/>
    </source>
</evidence>
<dbReference type="CDD" id="cd05831">
    <property type="entry name" value="Ribosomal_P1"/>
    <property type="match status" value="1"/>
</dbReference>
<protein>
    <recommendedName>
        <fullName evidence="7">60S acidic ribosomal protein P1</fullName>
    </recommendedName>
</protein>
<reference evidence="5 6" key="1">
    <citation type="journal article" date="2021" name="bioRxiv">
        <title>Chromosome-scale and haplotype-resolved genome assembly of a tetraploid potato cultivar.</title>
        <authorList>
            <person name="Sun H."/>
            <person name="Jiao W.-B."/>
            <person name="Krause K."/>
            <person name="Campoy J.A."/>
            <person name="Goel M."/>
            <person name="Folz-Donahue K."/>
            <person name="Kukat C."/>
            <person name="Huettel B."/>
            <person name="Schneeberger K."/>
        </authorList>
    </citation>
    <scope>NUCLEOTIDE SEQUENCE [LARGE SCALE GENOMIC DNA]</scope>
    <source>
        <strain evidence="5">SolTubOtavaFocal</strain>
        <tissue evidence="5">Leaves</tissue>
    </source>
</reference>
<evidence type="ECO:0000256" key="2">
    <source>
        <dbReference type="ARBA" id="ARBA00011266"/>
    </source>
</evidence>
<evidence type="ECO:0000256" key="3">
    <source>
        <dbReference type="ARBA" id="ARBA00022980"/>
    </source>
</evidence>
<keyword evidence="3" id="KW-0689">Ribosomal protein</keyword>
<dbReference type="Proteomes" id="UP000826656">
    <property type="component" value="Unassembled WGS sequence"/>
</dbReference>
<keyword evidence="4" id="KW-0687">Ribonucleoprotein</keyword>
<sequence>MATIQNSNNVGERKLIWVREFRRKLCKGGEKRTENSKFKNNVDERKLIWKILLGEIACTYACLILHDDDIAITAEKIPALVKATNVTVEPYWPLLFAKFVEKRNISDLIMNVGVSGDDV</sequence>
<name>A0ABQ7WQ08_SOLTU</name>
<comment type="caution">
    <text evidence="5">The sequence shown here is derived from an EMBL/GenBank/DDBJ whole genome shotgun (WGS) entry which is preliminary data.</text>
</comment>
<evidence type="ECO:0000256" key="1">
    <source>
        <dbReference type="ARBA" id="ARBA00005436"/>
    </source>
</evidence>
<gene>
    <name evidence="5" type="ORF">KY290_002421</name>
</gene>
<dbReference type="InterPro" id="IPR038716">
    <property type="entry name" value="P1/P2_N_sf"/>
</dbReference>
<accession>A0ABQ7WQ08</accession>
<dbReference type="EMBL" id="JAIVGD010000001">
    <property type="protein sequence ID" value="KAH0782823.1"/>
    <property type="molecule type" value="Genomic_DNA"/>
</dbReference>
<organism evidence="5 6">
    <name type="scientific">Solanum tuberosum</name>
    <name type="common">Potato</name>
    <dbReference type="NCBI Taxonomy" id="4113"/>
    <lineage>
        <taxon>Eukaryota</taxon>
        <taxon>Viridiplantae</taxon>
        <taxon>Streptophyta</taxon>
        <taxon>Embryophyta</taxon>
        <taxon>Tracheophyta</taxon>
        <taxon>Spermatophyta</taxon>
        <taxon>Magnoliopsida</taxon>
        <taxon>eudicotyledons</taxon>
        <taxon>Gunneridae</taxon>
        <taxon>Pentapetalae</taxon>
        <taxon>asterids</taxon>
        <taxon>lamiids</taxon>
        <taxon>Solanales</taxon>
        <taxon>Solanaceae</taxon>
        <taxon>Solanoideae</taxon>
        <taxon>Solaneae</taxon>
        <taxon>Solanum</taxon>
    </lineage>
</organism>
<evidence type="ECO:0000313" key="6">
    <source>
        <dbReference type="Proteomes" id="UP000826656"/>
    </source>
</evidence>